<reference evidence="1 2" key="1">
    <citation type="journal article" date="2007" name="Int. J. Syst. Evol. Microbiol.">
        <title>Paenibacillus ginsengarvi sp. nov., isolated from soil from ginseng cultivation.</title>
        <authorList>
            <person name="Yoon M.H."/>
            <person name="Ten L.N."/>
            <person name="Im W.T."/>
        </authorList>
    </citation>
    <scope>NUCLEOTIDE SEQUENCE [LARGE SCALE GENOMIC DNA]</scope>
    <source>
        <strain evidence="1 2">KCTC 13059</strain>
    </source>
</reference>
<comment type="caution">
    <text evidence="1">The sequence shown here is derived from an EMBL/GenBank/DDBJ whole genome shotgun (WGS) entry which is preliminary data.</text>
</comment>
<protein>
    <submittedName>
        <fullName evidence="1">Uncharacterized protein</fullName>
    </submittedName>
</protein>
<dbReference type="AlphaFoldDB" id="A0A3B0CM36"/>
<dbReference type="RefSeq" id="WP_120745442.1">
    <property type="nucleotide sequence ID" value="NZ_RBAH01000001.1"/>
</dbReference>
<proteinExistence type="predicted"/>
<sequence>MNIRLISNGFPTLPNTKNFVYKVQTWEERTFKRGTKLKSDCGNLAISHGVNLVNTIDGKQVVVDCITSVIVNEDGVTLIGTCEDVILEAVSTR</sequence>
<organism evidence="1 2">
    <name type="scientific">Paenibacillus ginsengarvi</name>
    <dbReference type="NCBI Taxonomy" id="400777"/>
    <lineage>
        <taxon>Bacteria</taxon>
        <taxon>Bacillati</taxon>
        <taxon>Bacillota</taxon>
        <taxon>Bacilli</taxon>
        <taxon>Bacillales</taxon>
        <taxon>Paenibacillaceae</taxon>
        <taxon>Paenibacillus</taxon>
    </lineage>
</organism>
<dbReference type="EMBL" id="RBAH01000001">
    <property type="protein sequence ID" value="RKN86735.1"/>
    <property type="molecule type" value="Genomic_DNA"/>
</dbReference>
<evidence type="ECO:0000313" key="2">
    <source>
        <dbReference type="Proteomes" id="UP000282311"/>
    </source>
</evidence>
<dbReference type="Proteomes" id="UP000282311">
    <property type="component" value="Unassembled WGS sequence"/>
</dbReference>
<accession>A0A3B0CM36</accession>
<evidence type="ECO:0000313" key="1">
    <source>
        <dbReference type="EMBL" id="RKN86735.1"/>
    </source>
</evidence>
<name>A0A3B0CM36_9BACL</name>
<keyword evidence="2" id="KW-1185">Reference proteome</keyword>
<gene>
    <name evidence="1" type="ORF">D7M11_01905</name>
</gene>